<accession>A0A5C2HA17</accession>
<dbReference type="AlphaFoldDB" id="A0A5C2HA17"/>
<dbReference type="InterPro" id="IPR036206">
    <property type="entry name" value="ThiamineP_synth_sf"/>
</dbReference>
<evidence type="ECO:0000313" key="5">
    <source>
        <dbReference type="Proteomes" id="UP000322644"/>
    </source>
</evidence>
<sequence length="194" mass="22437">MIVFLTSRNLCKDDFLSRIEKLCISKPNILILREKDMDFGSYLFLARSVKDICKKYEVDFYINSKIDVAKKLNIKNIQLGFDDFFRYKKSLEEFENIIVSVHSLDEVKALKNENIKYIIAGHIFETACKKGLEPRGLEFLKELCENIEIPILGIGGIDKNNYKEVLKNGAKGFCIMSETMQTKNPQTLSQDYKN</sequence>
<evidence type="ECO:0000256" key="1">
    <source>
        <dbReference type="ARBA" id="ARBA00004948"/>
    </source>
</evidence>
<protein>
    <submittedName>
        <fullName evidence="4">Thiamine phosphate synthase (TMP-TENI domain)</fullName>
    </submittedName>
</protein>
<dbReference type="KEGG" id="apoc:APORC_0157"/>
<keyword evidence="2" id="KW-0784">Thiamine biosynthesis</keyword>
<dbReference type="EMBL" id="CP036246">
    <property type="protein sequence ID" value="QEP39796.1"/>
    <property type="molecule type" value="Genomic_DNA"/>
</dbReference>
<dbReference type="Gene3D" id="3.20.20.70">
    <property type="entry name" value="Aldolase class I"/>
    <property type="match status" value="1"/>
</dbReference>
<dbReference type="SUPFAM" id="SSF51391">
    <property type="entry name" value="Thiamin phosphate synthase"/>
    <property type="match status" value="1"/>
</dbReference>
<dbReference type="PANTHER" id="PTHR20857">
    <property type="entry name" value="THIAMINE-PHOSPHATE PYROPHOSPHORYLASE"/>
    <property type="match status" value="1"/>
</dbReference>
<dbReference type="InterPro" id="IPR013785">
    <property type="entry name" value="Aldolase_TIM"/>
</dbReference>
<dbReference type="Pfam" id="PF02581">
    <property type="entry name" value="TMP-TENI"/>
    <property type="match status" value="1"/>
</dbReference>
<reference evidence="4 5" key="1">
    <citation type="submission" date="2019-09" db="EMBL/GenBank/DDBJ databases">
        <title>Complete genome sequencing of four Arcobacter species reveals a diverse suite of mobile elements.</title>
        <authorList>
            <person name="Miller W.G."/>
            <person name="Yee E."/>
            <person name="Bono J.L."/>
        </authorList>
    </citation>
    <scope>NUCLEOTIDE SEQUENCE [LARGE SCALE GENOMIC DNA]</scope>
    <source>
        <strain evidence="4 5">CCUG 56899</strain>
    </source>
</reference>
<comment type="pathway">
    <text evidence="1">Cofactor biosynthesis; thiamine diphosphate biosynthesis.</text>
</comment>
<reference evidence="4 5" key="2">
    <citation type="submission" date="2019-09" db="EMBL/GenBank/DDBJ databases">
        <title>Taxonomic note: a critical rebuttal of the proposed division of the genus Arcobacter into six genera, emended descriptions of Arcobacter anaerophilus and the genus Arcobacter, and an assessment of genus-level boundaries for Epsilonproteobacteria using in silico genomic comparator tools.</title>
        <authorList>
            <person name="On S.L.W."/>
            <person name="Miller W.G."/>
            <person name="Biggs P."/>
            <person name="Cornelius A."/>
            <person name="Vandamme P."/>
        </authorList>
    </citation>
    <scope>NUCLEOTIDE SEQUENCE [LARGE SCALE GENOMIC DNA]</scope>
    <source>
        <strain evidence="4 5">CCUG 56899</strain>
    </source>
</reference>
<evidence type="ECO:0000259" key="3">
    <source>
        <dbReference type="Pfam" id="PF02581"/>
    </source>
</evidence>
<proteinExistence type="predicted"/>
<dbReference type="GO" id="GO:0005737">
    <property type="term" value="C:cytoplasm"/>
    <property type="evidence" value="ECO:0007669"/>
    <property type="project" value="TreeGrafter"/>
</dbReference>
<dbReference type="RefSeq" id="WP_066386177.1">
    <property type="nucleotide sequence ID" value="NZ_CP036246.2"/>
</dbReference>
<dbReference type="Proteomes" id="UP000322644">
    <property type="component" value="Chromosome"/>
</dbReference>
<gene>
    <name evidence="4" type="ORF">APORC_0157</name>
</gene>
<dbReference type="InterPro" id="IPR022998">
    <property type="entry name" value="ThiamineP_synth_TenI"/>
</dbReference>
<name>A0A5C2HA17_9BACT</name>
<evidence type="ECO:0000313" key="4">
    <source>
        <dbReference type="EMBL" id="QEP39796.1"/>
    </source>
</evidence>
<dbReference type="GO" id="GO:0004789">
    <property type="term" value="F:thiamine-phosphate diphosphorylase activity"/>
    <property type="evidence" value="ECO:0007669"/>
    <property type="project" value="TreeGrafter"/>
</dbReference>
<organism evidence="4 5">
    <name type="scientific">Arcobacter porcinus</name>
    <dbReference type="NCBI Taxonomy" id="1935204"/>
    <lineage>
        <taxon>Bacteria</taxon>
        <taxon>Pseudomonadati</taxon>
        <taxon>Campylobacterota</taxon>
        <taxon>Epsilonproteobacteria</taxon>
        <taxon>Campylobacterales</taxon>
        <taxon>Arcobacteraceae</taxon>
        <taxon>Arcobacter</taxon>
    </lineage>
</organism>
<dbReference type="CDD" id="cd00564">
    <property type="entry name" value="TMP_TenI"/>
    <property type="match status" value="1"/>
</dbReference>
<dbReference type="GO" id="GO:0009228">
    <property type="term" value="P:thiamine biosynthetic process"/>
    <property type="evidence" value="ECO:0007669"/>
    <property type="project" value="UniProtKB-KW"/>
</dbReference>
<dbReference type="PANTHER" id="PTHR20857:SF15">
    <property type="entry name" value="THIAMINE-PHOSPHATE SYNTHASE"/>
    <property type="match status" value="1"/>
</dbReference>
<evidence type="ECO:0000256" key="2">
    <source>
        <dbReference type="ARBA" id="ARBA00022977"/>
    </source>
</evidence>
<feature type="domain" description="Thiamine phosphate synthase/TenI" evidence="3">
    <location>
        <begin position="3"/>
        <end position="178"/>
    </location>
</feature>